<sequence length="446" mass="50652">MCARKVLIEDEALHRPKLSAGGGEQEEKFKWADEGLPRKYDRRRVQFVFLRSLRTTLPLYSTLSICFLACHITREAVLPTDIYRWAMEGKLPYMAAFTEVDELLGISLEQHCSLSARQLFRPVRVIGAWQLEAAAGSIARRIGLRLPSVNFYAIAQRYLNELSLPVERILPHACRIYEWAMPAELWLSSNPARVPSRVCVMAILIVALRVQYNINGQGMWEEIFEAGRNAGRSDPGVNLPPSIKPDGGASEEFGARELLCTLADAYDKIDVAHDYSKDLHSYLQYCKDVFPGIACSKEENHLMEIFLDMYEGREDENPKVHIEEMRNTDGVNKRSRDGTCVGARFFSASSGIRSIKSEMEDHGFCYMPPRKCPRSDGYLYYRRKTITGSLVCAGHADYYLLIRSFAKLAEVDIRIMHTSVLKLERRLACIEGQISIRLNALQNLPS</sequence>
<name>A0ACD5TBH5_AVESA</name>
<evidence type="ECO:0000313" key="2">
    <source>
        <dbReference type="Proteomes" id="UP001732700"/>
    </source>
</evidence>
<accession>A0ACD5TBH5</accession>
<reference evidence="1" key="1">
    <citation type="submission" date="2021-05" db="EMBL/GenBank/DDBJ databases">
        <authorList>
            <person name="Scholz U."/>
            <person name="Mascher M."/>
            <person name="Fiebig A."/>
        </authorList>
    </citation>
    <scope>NUCLEOTIDE SEQUENCE [LARGE SCALE GENOMIC DNA]</scope>
</reference>
<keyword evidence="2" id="KW-1185">Reference proteome</keyword>
<dbReference type="Proteomes" id="UP001732700">
    <property type="component" value="Chromosome 1A"/>
</dbReference>
<dbReference type="EnsemblPlants" id="AVESA.00010b.r2.1AG0024770.1">
    <property type="protein sequence ID" value="AVESA.00010b.r2.1AG0024770.1.CDS"/>
    <property type="gene ID" value="AVESA.00010b.r2.1AG0024770"/>
</dbReference>
<protein>
    <submittedName>
        <fullName evidence="1">Uncharacterized protein</fullName>
    </submittedName>
</protein>
<evidence type="ECO:0000313" key="1">
    <source>
        <dbReference type="EnsemblPlants" id="AVESA.00010b.r2.1AG0024770.1.CDS"/>
    </source>
</evidence>
<reference evidence="1" key="2">
    <citation type="submission" date="2025-09" db="UniProtKB">
        <authorList>
            <consortium name="EnsemblPlants"/>
        </authorList>
    </citation>
    <scope>IDENTIFICATION</scope>
</reference>
<proteinExistence type="predicted"/>
<organism evidence="1 2">
    <name type="scientific">Avena sativa</name>
    <name type="common">Oat</name>
    <dbReference type="NCBI Taxonomy" id="4498"/>
    <lineage>
        <taxon>Eukaryota</taxon>
        <taxon>Viridiplantae</taxon>
        <taxon>Streptophyta</taxon>
        <taxon>Embryophyta</taxon>
        <taxon>Tracheophyta</taxon>
        <taxon>Spermatophyta</taxon>
        <taxon>Magnoliopsida</taxon>
        <taxon>Liliopsida</taxon>
        <taxon>Poales</taxon>
        <taxon>Poaceae</taxon>
        <taxon>BOP clade</taxon>
        <taxon>Pooideae</taxon>
        <taxon>Poodae</taxon>
        <taxon>Poeae</taxon>
        <taxon>Poeae Chloroplast Group 1 (Aveneae type)</taxon>
        <taxon>Aveninae</taxon>
        <taxon>Avena</taxon>
    </lineage>
</organism>